<sequence>MLVEMQQDQFNELYDLMTQSFPPDEFRPYEKQRALLEKPEYTVYIHQKNNEIGAFFATWQTNEFVFLEHFAVKESFRNGGLGTTLLKAFLSLVNKPVRIEVEPPQADLEHRRVGFYERNGFHFSGLGYTQPALAEDLQPIYLNIMSYPEPLSEESFTQFEAWMFSHVYKKAD</sequence>
<gene>
    <name evidence="2" type="ORF">JOC54_000473</name>
</gene>
<feature type="domain" description="N-acetyltransferase" evidence="1">
    <location>
        <begin position="1"/>
        <end position="150"/>
    </location>
</feature>
<evidence type="ECO:0000313" key="2">
    <source>
        <dbReference type="EMBL" id="MBM7837242.1"/>
    </source>
</evidence>
<proteinExistence type="predicted"/>
<protein>
    <submittedName>
        <fullName evidence="2">GNAT superfamily N-acetyltransferase</fullName>
    </submittedName>
</protein>
<keyword evidence="3" id="KW-1185">Reference proteome</keyword>
<dbReference type="InterPro" id="IPR016181">
    <property type="entry name" value="Acyl_CoA_acyltransferase"/>
</dbReference>
<dbReference type="CDD" id="cd04301">
    <property type="entry name" value="NAT_SF"/>
    <property type="match status" value="1"/>
</dbReference>
<dbReference type="InterPro" id="IPR000182">
    <property type="entry name" value="GNAT_dom"/>
</dbReference>
<name>A0ABS2SNZ2_9BACI</name>
<evidence type="ECO:0000259" key="1">
    <source>
        <dbReference type="PROSITE" id="PS51186"/>
    </source>
</evidence>
<comment type="caution">
    <text evidence="2">The sequence shown here is derived from an EMBL/GenBank/DDBJ whole genome shotgun (WGS) entry which is preliminary data.</text>
</comment>
<organism evidence="2 3">
    <name type="scientific">Shouchella xiaoxiensis</name>
    <dbReference type="NCBI Taxonomy" id="766895"/>
    <lineage>
        <taxon>Bacteria</taxon>
        <taxon>Bacillati</taxon>
        <taxon>Bacillota</taxon>
        <taxon>Bacilli</taxon>
        <taxon>Bacillales</taxon>
        <taxon>Bacillaceae</taxon>
        <taxon>Shouchella</taxon>
    </lineage>
</organism>
<dbReference type="PROSITE" id="PS51186">
    <property type="entry name" value="GNAT"/>
    <property type="match status" value="1"/>
</dbReference>
<dbReference type="EMBL" id="JAFBCV010000001">
    <property type="protein sequence ID" value="MBM7837242.1"/>
    <property type="molecule type" value="Genomic_DNA"/>
</dbReference>
<dbReference type="Proteomes" id="UP001179280">
    <property type="component" value="Unassembled WGS sequence"/>
</dbReference>
<evidence type="ECO:0000313" key="3">
    <source>
        <dbReference type="Proteomes" id="UP001179280"/>
    </source>
</evidence>
<reference evidence="2" key="1">
    <citation type="submission" date="2021-01" db="EMBL/GenBank/DDBJ databases">
        <title>Genomic Encyclopedia of Type Strains, Phase IV (KMG-IV): sequencing the most valuable type-strain genomes for metagenomic binning, comparative biology and taxonomic classification.</title>
        <authorList>
            <person name="Goeker M."/>
        </authorList>
    </citation>
    <scope>NUCLEOTIDE SEQUENCE</scope>
    <source>
        <strain evidence="2">DSM 21943</strain>
    </source>
</reference>
<dbReference type="SUPFAM" id="SSF55729">
    <property type="entry name" value="Acyl-CoA N-acyltransferases (Nat)"/>
    <property type="match status" value="1"/>
</dbReference>
<dbReference type="Pfam" id="PF00583">
    <property type="entry name" value="Acetyltransf_1"/>
    <property type="match status" value="1"/>
</dbReference>
<dbReference type="RefSeq" id="WP_204464136.1">
    <property type="nucleotide sequence ID" value="NZ_JAFBCV010000001.1"/>
</dbReference>
<accession>A0ABS2SNZ2</accession>
<dbReference type="Gene3D" id="3.40.630.30">
    <property type="match status" value="1"/>
</dbReference>